<evidence type="ECO:0000256" key="1">
    <source>
        <dbReference type="SAM" id="Phobius"/>
    </source>
</evidence>
<keyword evidence="1" id="KW-0472">Membrane</keyword>
<organism evidence="2 3">
    <name type="scientific">Massilia soli</name>
    <dbReference type="NCBI Taxonomy" id="2792854"/>
    <lineage>
        <taxon>Bacteria</taxon>
        <taxon>Pseudomonadati</taxon>
        <taxon>Pseudomonadota</taxon>
        <taxon>Betaproteobacteria</taxon>
        <taxon>Burkholderiales</taxon>
        <taxon>Oxalobacteraceae</taxon>
        <taxon>Telluria group</taxon>
        <taxon>Massilia</taxon>
    </lineage>
</organism>
<protein>
    <submittedName>
        <fullName evidence="2">Uncharacterized protein</fullName>
    </submittedName>
</protein>
<sequence length="119" mass="12665">MGSLTLRRLLALVGAPLIWIVHFVVCYAIVALICASQLSEQRIMGLDAAQFGVAVATLVAGALILSIAVASFRQWRNPPGPDVEISNFFAVNTLLLCAISVLAMLWVAFPTLILPACVS</sequence>
<reference evidence="2 3" key="2">
    <citation type="submission" date="2021-08" db="EMBL/GenBank/DDBJ databases">
        <title>Massilia sp. R798.</title>
        <authorList>
            <person name="Baek J.H."/>
            <person name="Jung H.S."/>
            <person name="Kim K.R."/>
            <person name="Jeon C.O."/>
        </authorList>
    </citation>
    <scope>NUCLEOTIDE SEQUENCE [LARGE SCALE GENOMIC DNA]</scope>
    <source>
        <strain evidence="2 3">R798</strain>
    </source>
</reference>
<proteinExistence type="predicted"/>
<comment type="caution">
    <text evidence="2">The sequence shown here is derived from an EMBL/GenBank/DDBJ whole genome shotgun (WGS) entry which is preliminary data.</text>
</comment>
<gene>
    <name evidence="2" type="ORF">I4X03_000180</name>
</gene>
<dbReference type="EMBL" id="JAFBIL020000001">
    <property type="protein sequence ID" value="MBZ2205671.1"/>
    <property type="molecule type" value="Genomic_DNA"/>
</dbReference>
<feature type="transmembrane region" description="Helical" evidence="1">
    <location>
        <begin position="12"/>
        <end position="36"/>
    </location>
</feature>
<evidence type="ECO:0000313" key="3">
    <source>
        <dbReference type="Proteomes" id="UP000809349"/>
    </source>
</evidence>
<name>A0ABS7SHG9_9BURK</name>
<keyword evidence="1" id="KW-0812">Transmembrane</keyword>
<evidence type="ECO:0000313" key="2">
    <source>
        <dbReference type="EMBL" id="MBZ2205671.1"/>
    </source>
</evidence>
<keyword evidence="1" id="KW-1133">Transmembrane helix</keyword>
<dbReference type="RefSeq" id="WP_223464054.1">
    <property type="nucleotide sequence ID" value="NZ_JAFBIL020000001.1"/>
</dbReference>
<feature type="transmembrane region" description="Helical" evidence="1">
    <location>
        <begin position="48"/>
        <end position="69"/>
    </location>
</feature>
<feature type="transmembrane region" description="Helical" evidence="1">
    <location>
        <begin position="89"/>
        <end position="114"/>
    </location>
</feature>
<dbReference type="Proteomes" id="UP000809349">
    <property type="component" value="Unassembled WGS sequence"/>
</dbReference>
<reference evidence="2 3" key="1">
    <citation type="submission" date="2021-01" db="EMBL/GenBank/DDBJ databases">
        <authorList>
            <person name="Ruan W."/>
            <person name="Khan S.A."/>
            <person name="Jeon C.O."/>
        </authorList>
    </citation>
    <scope>NUCLEOTIDE SEQUENCE [LARGE SCALE GENOMIC DNA]</scope>
    <source>
        <strain evidence="2 3">R798</strain>
    </source>
</reference>
<keyword evidence="3" id="KW-1185">Reference proteome</keyword>
<accession>A0ABS7SHG9</accession>